<dbReference type="AlphaFoldDB" id="A0A6I6JLU9"/>
<dbReference type="GO" id="GO:0004222">
    <property type="term" value="F:metalloendopeptidase activity"/>
    <property type="evidence" value="ECO:0007669"/>
    <property type="project" value="InterPro"/>
</dbReference>
<dbReference type="Gene3D" id="3.30.2010.10">
    <property type="entry name" value="Metalloproteases ('zincins'), catalytic domain"/>
    <property type="match status" value="1"/>
</dbReference>
<feature type="domain" description="Peptidase M48" evidence="8">
    <location>
        <begin position="182"/>
        <end position="330"/>
    </location>
</feature>
<dbReference type="InterPro" id="IPR001915">
    <property type="entry name" value="Peptidase_M48"/>
</dbReference>
<dbReference type="Proteomes" id="UP000428328">
    <property type="component" value="Chromosome"/>
</dbReference>
<evidence type="ECO:0000256" key="3">
    <source>
        <dbReference type="ARBA" id="ARBA00022801"/>
    </source>
</evidence>
<keyword evidence="1 6" id="KW-0645">Protease</keyword>
<dbReference type="Pfam" id="PF13180">
    <property type="entry name" value="PDZ_2"/>
    <property type="match status" value="1"/>
</dbReference>
<evidence type="ECO:0000256" key="6">
    <source>
        <dbReference type="RuleBase" id="RU003983"/>
    </source>
</evidence>
<dbReference type="InterPro" id="IPR051156">
    <property type="entry name" value="Mito/Outer_Membr_Metalloprot"/>
</dbReference>
<evidence type="ECO:0000313" key="11">
    <source>
        <dbReference type="Proteomes" id="UP000428328"/>
    </source>
</evidence>
<evidence type="ECO:0000313" key="10">
    <source>
        <dbReference type="EMBL" id="QGY41272.1"/>
    </source>
</evidence>
<evidence type="ECO:0000259" key="9">
    <source>
        <dbReference type="Pfam" id="PF13180"/>
    </source>
</evidence>
<evidence type="ECO:0000256" key="7">
    <source>
        <dbReference type="SAM" id="SignalP"/>
    </source>
</evidence>
<dbReference type="EMBL" id="CP046400">
    <property type="protein sequence ID" value="QGY41272.1"/>
    <property type="molecule type" value="Genomic_DNA"/>
</dbReference>
<dbReference type="PANTHER" id="PTHR22726:SF1">
    <property type="entry name" value="METALLOENDOPEPTIDASE OMA1, MITOCHONDRIAL"/>
    <property type="match status" value="1"/>
</dbReference>
<feature type="domain" description="PDZ" evidence="9">
    <location>
        <begin position="107"/>
        <end position="176"/>
    </location>
</feature>
<dbReference type="RefSeq" id="WP_158949372.1">
    <property type="nucleotide sequence ID" value="NZ_CP046400.1"/>
</dbReference>
<keyword evidence="4 6" id="KW-0862">Zinc</keyword>
<dbReference type="GO" id="GO:0046872">
    <property type="term" value="F:metal ion binding"/>
    <property type="evidence" value="ECO:0007669"/>
    <property type="project" value="UniProtKB-KW"/>
</dbReference>
<reference evidence="10 11" key="1">
    <citation type="submission" date="2019-11" db="EMBL/GenBank/DDBJ databases">
        <authorList>
            <person name="Zheng R.K."/>
            <person name="Sun C.M."/>
        </authorList>
    </citation>
    <scope>NUCLEOTIDE SEQUENCE [LARGE SCALE GENOMIC DNA]</scope>
    <source>
        <strain evidence="10 11">SRB007</strain>
    </source>
</reference>
<name>A0A6I6JLU9_9BACT</name>
<feature type="signal peptide" evidence="7">
    <location>
        <begin position="1"/>
        <end position="22"/>
    </location>
</feature>
<evidence type="ECO:0000256" key="2">
    <source>
        <dbReference type="ARBA" id="ARBA00022723"/>
    </source>
</evidence>
<proteinExistence type="inferred from homology"/>
<dbReference type="Pfam" id="PF01435">
    <property type="entry name" value="Peptidase_M48"/>
    <property type="match status" value="1"/>
</dbReference>
<keyword evidence="7" id="KW-0732">Signal</keyword>
<gene>
    <name evidence="10" type="ORF">GM415_14435</name>
</gene>
<feature type="chain" id="PRO_5026211707" evidence="7">
    <location>
        <begin position="23"/>
        <end position="358"/>
    </location>
</feature>
<dbReference type="GO" id="GO:0051603">
    <property type="term" value="P:proteolysis involved in protein catabolic process"/>
    <property type="evidence" value="ECO:0007669"/>
    <property type="project" value="TreeGrafter"/>
</dbReference>
<accession>A0A6I6JLU9</accession>
<dbReference type="InterPro" id="IPR036034">
    <property type="entry name" value="PDZ_sf"/>
</dbReference>
<keyword evidence="11" id="KW-1185">Reference proteome</keyword>
<dbReference type="InterPro" id="IPR001478">
    <property type="entry name" value="PDZ"/>
</dbReference>
<dbReference type="SUPFAM" id="SSF50156">
    <property type="entry name" value="PDZ domain-like"/>
    <property type="match status" value="1"/>
</dbReference>
<evidence type="ECO:0000256" key="4">
    <source>
        <dbReference type="ARBA" id="ARBA00022833"/>
    </source>
</evidence>
<dbReference type="Gene3D" id="2.30.42.10">
    <property type="match status" value="1"/>
</dbReference>
<evidence type="ECO:0000256" key="5">
    <source>
        <dbReference type="ARBA" id="ARBA00023049"/>
    </source>
</evidence>
<evidence type="ECO:0000256" key="1">
    <source>
        <dbReference type="ARBA" id="ARBA00022670"/>
    </source>
</evidence>
<evidence type="ECO:0000259" key="8">
    <source>
        <dbReference type="Pfam" id="PF01435"/>
    </source>
</evidence>
<dbReference type="KEGG" id="psel:GM415_14435"/>
<keyword evidence="3 6" id="KW-0378">Hydrolase</keyword>
<comment type="similarity">
    <text evidence="6">Belongs to the peptidase M48 family.</text>
</comment>
<organism evidence="10 11">
    <name type="scientific">Pseudodesulfovibrio cashew</name>
    <dbReference type="NCBI Taxonomy" id="2678688"/>
    <lineage>
        <taxon>Bacteria</taxon>
        <taxon>Pseudomonadati</taxon>
        <taxon>Thermodesulfobacteriota</taxon>
        <taxon>Desulfovibrionia</taxon>
        <taxon>Desulfovibrionales</taxon>
        <taxon>Desulfovibrionaceae</taxon>
    </lineage>
</organism>
<protein>
    <submittedName>
        <fullName evidence="10">M48 family metalloprotease</fullName>
    </submittedName>
</protein>
<keyword evidence="2" id="KW-0479">Metal-binding</keyword>
<dbReference type="PANTHER" id="PTHR22726">
    <property type="entry name" value="METALLOENDOPEPTIDASE OMA1"/>
    <property type="match status" value="1"/>
</dbReference>
<dbReference type="CDD" id="cd07342">
    <property type="entry name" value="M48C_Oma1_like"/>
    <property type="match status" value="1"/>
</dbReference>
<dbReference type="GO" id="GO:0016020">
    <property type="term" value="C:membrane"/>
    <property type="evidence" value="ECO:0007669"/>
    <property type="project" value="TreeGrafter"/>
</dbReference>
<comment type="cofactor">
    <cofactor evidence="6">
        <name>Zn(2+)</name>
        <dbReference type="ChEBI" id="CHEBI:29105"/>
    </cofactor>
    <text evidence="6">Binds 1 zinc ion per subunit.</text>
</comment>
<keyword evidence="5 6" id="KW-0482">Metalloprotease</keyword>
<sequence length="358" mass="40017">MRMRLFLSFSLLLSLYVLNGCAPVTARPTIDPKLAEQEAAIQKKMAVEEQIELFRRLSRVAQPILTNGVPICGDDVTYFIGMDTNSIDAVAKDWRSAYADALGLEEYVKVTYVLANSPAEKSGFQVGDIITYLNDDKIEPGKYCYRDFQTRLTELLESGKDIEFWIERDGLPKKLVVSPAKRCSYSVVLTEDVVVNAYANGHAVMVTKGMMQFAQKDDELALVIGHEMGHNVMDHIDKQQGNRVMGAVLDGILSGLTGVYINTFQNVGGMLYSQEFEQEADYVGMYFMERGGYDSSNVANFWRRMGASFPYAITHATTHPTSASRYVFLTECHKEIAGKEEAGKDLMPERAETVAKKK</sequence>